<evidence type="ECO:0000256" key="1">
    <source>
        <dbReference type="ARBA" id="ARBA00004141"/>
    </source>
</evidence>
<feature type="transmembrane region" description="Helical" evidence="6">
    <location>
        <begin position="395"/>
        <end position="415"/>
    </location>
</feature>
<keyword evidence="4 6" id="KW-1133">Transmembrane helix</keyword>
<feature type="transmembrane region" description="Helical" evidence="6">
    <location>
        <begin position="222"/>
        <end position="245"/>
    </location>
</feature>
<protein>
    <recommendedName>
        <fullName evidence="9">Allantoin permease</fullName>
    </recommendedName>
</protein>
<dbReference type="AlphaFoldDB" id="A0A3D8QZ27"/>
<dbReference type="InterPro" id="IPR045225">
    <property type="entry name" value="Uracil/uridine/allantoin_perm"/>
</dbReference>
<evidence type="ECO:0000256" key="6">
    <source>
        <dbReference type="SAM" id="Phobius"/>
    </source>
</evidence>
<comment type="caution">
    <text evidence="7">The sequence shown here is derived from an EMBL/GenBank/DDBJ whole genome shotgun (WGS) entry which is preliminary data.</text>
</comment>
<evidence type="ECO:0000256" key="3">
    <source>
        <dbReference type="ARBA" id="ARBA00022692"/>
    </source>
</evidence>
<comment type="similarity">
    <text evidence="2">Belongs to the purine-cytosine permease (2.A.39) family.</text>
</comment>
<evidence type="ECO:0000256" key="4">
    <source>
        <dbReference type="ARBA" id="ARBA00022989"/>
    </source>
</evidence>
<feature type="transmembrane region" description="Helical" evidence="6">
    <location>
        <begin position="307"/>
        <end position="327"/>
    </location>
</feature>
<dbReference type="PANTHER" id="PTHR30618:SF0">
    <property type="entry name" value="PURINE-URACIL PERMEASE NCS1"/>
    <property type="match status" value="1"/>
</dbReference>
<reference evidence="7 8" key="1">
    <citation type="journal article" date="2018" name="IMA Fungus">
        <title>IMA Genome-F 9: Draft genome sequence of Annulohypoxylon stygium, Aspergillus mulundensis, Berkeleyomyces basicola (syn. Thielaviopsis basicola), Ceratocystis smalleyi, two Cercospora beticola strains, Coleophoma cylindrospora, Fusarium fracticaudum, Phialophora cf. hyalina, and Morchella septimelata.</title>
        <authorList>
            <person name="Wingfield B.D."/>
            <person name="Bills G.F."/>
            <person name="Dong Y."/>
            <person name="Huang W."/>
            <person name="Nel W.J."/>
            <person name="Swalarsk-Parry B.S."/>
            <person name="Vaghefi N."/>
            <person name="Wilken P.M."/>
            <person name="An Z."/>
            <person name="de Beer Z.W."/>
            <person name="De Vos L."/>
            <person name="Chen L."/>
            <person name="Duong T.A."/>
            <person name="Gao Y."/>
            <person name="Hammerbacher A."/>
            <person name="Kikkert J.R."/>
            <person name="Li Y."/>
            <person name="Li H."/>
            <person name="Li K."/>
            <person name="Li Q."/>
            <person name="Liu X."/>
            <person name="Ma X."/>
            <person name="Naidoo K."/>
            <person name="Pethybridge S.J."/>
            <person name="Sun J."/>
            <person name="Steenkamp E.T."/>
            <person name="van der Nest M.A."/>
            <person name="van Wyk S."/>
            <person name="Wingfield M.J."/>
            <person name="Xiong C."/>
            <person name="Yue Q."/>
            <person name="Zhang X."/>
        </authorList>
    </citation>
    <scope>NUCLEOTIDE SEQUENCE [LARGE SCALE GENOMIC DNA]</scope>
    <source>
        <strain evidence="7 8">BP5796</strain>
    </source>
</reference>
<feature type="transmembrane region" description="Helical" evidence="6">
    <location>
        <begin position="265"/>
        <end position="286"/>
    </location>
</feature>
<dbReference type="InterPro" id="IPR001248">
    <property type="entry name" value="Pur-cyt_permease"/>
</dbReference>
<feature type="transmembrane region" description="Helical" evidence="6">
    <location>
        <begin position="508"/>
        <end position="528"/>
    </location>
</feature>
<evidence type="ECO:0008006" key="9">
    <source>
        <dbReference type="Google" id="ProtNLM"/>
    </source>
</evidence>
<dbReference type="Gene3D" id="1.10.4160.10">
    <property type="entry name" value="Hydantoin permease"/>
    <property type="match status" value="1"/>
</dbReference>
<dbReference type="PANTHER" id="PTHR30618">
    <property type="entry name" value="NCS1 FAMILY PURINE/PYRIMIDINE TRANSPORTER"/>
    <property type="match status" value="1"/>
</dbReference>
<keyword evidence="3 6" id="KW-0812">Transmembrane</keyword>
<keyword evidence="5 6" id="KW-0472">Membrane</keyword>
<accession>A0A3D8QZ27</accession>
<feature type="transmembrane region" description="Helical" evidence="6">
    <location>
        <begin position="421"/>
        <end position="445"/>
    </location>
</feature>
<feature type="transmembrane region" description="Helical" evidence="6">
    <location>
        <begin position="356"/>
        <end position="383"/>
    </location>
</feature>
<dbReference type="Proteomes" id="UP000256328">
    <property type="component" value="Unassembled WGS sequence"/>
</dbReference>
<evidence type="ECO:0000313" key="8">
    <source>
        <dbReference type="Proteomes" id="UP000256328"/>
    </source>
</evidence>
<dbReference type="GO" id="GO:0015205">
    <property type="term" value="F:nucleobase transmembrane transporter activity"/>
    <property type="evidence" value="ECO:0007669"/>
    <property type="project" value="TreeGrafter"/>
</dbReference>
<comment type="subcellular location">
    <subcellularLocation>
        <location evidence="1">Membrane</location>
        <topology evidence="1">Multi-pass membrane protein</topology>
    </subcellularLocation>
</comment>
<organism evidence="7 8">
    <name type="scientific">Coleophoma crateriformis</name>
    <dbReference type="NCBI Taxonomy" id="565419"/>
    <lineage>
        <taxon>Eukaryota</taxon>
        <taxon>Fungi</taxon>
        <taxon>Dikarya</taxon>
        <taxon>Ascomycota</taxon>
        <taxon>Pezizomycotina</taxon>
        <taxon>Leotiomycetes</taxon>
        <taxon>Helotiales</taxon>
        <taxon>Dermateaceae</taxon>
        <taxon>Coleophoma</taxon>
    </lineage>
</organism>
<proteinExistence type="inferred from homology"/>
<feature type="transmembrane region" description="Helical" evidence="6">
    <location>
        <begin position="194"/>
        <end position="215"/>
    </location>
</feature>
<evidence type="ECO:0000313" key="7">
    <source>
        <dbReference type="EMBL" id="RDW67062.1"/>
    </source>
</evidence>
<dbReference type="Pfam" id="PF02133">
    <property type="entry name" value="Transp_cyt_pur"/>
    <property type="match status" value="1"/>
</dbReference>
<evidence type="ECO:0000256" key="2">
    <source>
        <dbReference type="ARBA" id="ARBA00008974"/>
    </source>
</evidence>
<feature type="transmembrane region" description="Helical" evidence="6">
    <location>
        <begin position="151"/>
        <end position="170"/>
    </location>
</feature>
<feature type="transmembrane region" description="Helical" evidence="6">
    <location>
        <begin position="111"/>
        <end position="130"/>
    </location>
</feature>
<name>A0A3D8QZ27_9HELO</name>
<dbReference type="GO" id="GO:0005886">
    <property type="term" value="C:plasma membrane"/>
    <property type="evidence" value="ECO:0007669"/>
    <property type="project" value="TreeGrafter"/>
</dbReference>
<dbReference type="EMBL" id="PDLN01000014">
    <property type="protein sequence ID" value="RDW67062.1"/>
    <property type="molecule type" value="Genomic_DNA"/>
</dbReference>
<evidence type="ECO:0000256" key="5">
    <source>
        <dbReference type="ARBA" id="ARBA00023136"/>
    </source>
</evidence>
<sequence length="579" mass="63718">MSEISFSATAAGEVKVPDANLRATSDSDVQGASSEPLDHSRWGWFKASTDAIALPSAASPLINEELLPSPEERWTWSTWDYFAYWWSESWSVSSWSTGSAMVSVGASFRDAILINMTANVLSSVVIILNGRAASKYHVGYPILTRYTFGIYGQYIIVCLRLVLSIIWVHWRSTLLHWTNDFDMSPLHLSQDQHVTTGLMVAFLLAFIAAIPLAMLHTTKIRWVFTVKAVIVPAAAIGLVIWAVTTNHGISADKLIDPSLRTSGPAYTWTAFGHFNSVMGANCALLVTVPDLARYAKTPRSQVFGQALGLPLTATISTALGIICTSAIKNMYGEAYWTLYPLFNAILDHDYSSKARAGVFFCAAAWAFAAIGTCVAANVIPFSADVTNLAPRYINIVRGQFICLFIAWGIVPWQIVNNAAGFLNFLSGYSIFMGPIVGIMIIDYFVIRKGNLEIKDLYTYSPSGRYFYYKGFNLRAFFAFVVGFLLPLPGFGASFGYSISPTATRMYDLGWMISFVVGCLSYWVVSLVWKSAGDDAQLPRESKVQEALHAVIEGIHLDLSVADRTRETQGMPPAKPMELV</sequence>
<dbReference type="OrthoDB" id="2018619at2759"/>
<keyword evidence="8" id="KW-1185">Reference proteome</keyword>
<feature type="transmembrane region" description="Helical" evidence="6">
    <location>
        <begin position="466"/>
        <end position="488"/>
    </location>
</feature>
<gene>
    <name evidence="7" type="ORF">BP5796_09811</name>
</gene>